<comment type="caution">
    <text evidence="1">The sequence shown here is derived from an EMBL/GenBank/DDBJ whole genome shotgun (WGS) entry which is preliminary data.</text>
</comment>
<keyword evidence="2" id="KW-1185">Reference proteome</keyword>
<evidence type="ECO:0000313" key="1">
    <source>
        <dbReference type="EMBL" id="MFM9329673.1"/>
    </source>
</evidence>
<gene>
    <name evidence="1" type="ORF">ACI1P1_15365</name>
</gene>
<organism evidence="1 2">
    <name type="scientific">Paenibacillus mesotrionivorans</name>
    <dbReference type="NCBI Taxonomy" id="3160968"/>
    <lineage>
        <taxon>Bacteria</taxon>
        <taxon>Bacillati</taxon>
        <taxon>Bacillota</taxon>
        <taxon>Bacilli</taxon>
        <taxon>Bacillales</taxon>
        <taxon>Paenibacillaceae</taxon>
        <taxon>Paenibacillus</taxon>
    </lineage>
</organism>
<dbReference type="Proteomes" id="UP001631969">
    <property type="component" value="Unassembled WGS sequence"/>
</dbReference>
<proteinExistence type="predicted"/>
<name>A0ACC7NY46_9BACL</name>
<reference evidence="1" key="1">
    <citation type="submission" date="2024-12" db="EMBL/GenBank/DDBJ databases">
        <authorList>
            <person name="Wu N."/>
        </authorList>
    </citation>
    <scope>NUCLEOTIDE SEQUENCE</scope>
    <source>
        <strain evidence="1">P15</strain>
    </source>
</reference>
<sequence length="122" mass="13045">MEKNVLAYFKTRDEAQEVLNKLKALRVEDARIDHVAKYPQEAREIQINPATGNVSSLGELTQEAEVNSRDAGVLMAADPAASGLSDGGGNGVTGRDILLTAIVNESIHHQVLHLVEQAGGMV</sequence>
<dbReference type="EMBL" id="JBJURJ010000009">
    <property type="protein sequence ID" value="MFM9329673.1"/>
    <property type="molecule type" value="Genomic_DNA"/>
</dbReference>
<evidence type="ECO:0000313" key="2">
    <source>
        <dbReference type="Proteomes" id="UP001631969"/>
    </source>
</evidence>
<accession>A0ACC7NY46</accession>
<protein>
    <submittedName>
        <fullName evidence="1">Uncharacterized protein</fullName>
    </submittedName>
</protein>